<evidence type="ECO:0000313" key="3">
    <source>
        <dbReference type="EMBL" id="CRZ09318.1"/>
    </source>
</evidence>
<dbReference type="AlphaFoldDB" id="A0A0H5R5B0"/>
<dbReference type="Pfam" id="PF10358">
    <property type="entry name" value="NT-C2"/>
    <property type="match status" value="1"/>
</dbReference>
<evidence type="ECO:0000256" key="1">
    <source>
        <dbReference type="SAM" id="MobiDB-lite"/>
    </source>
</evidence>
<sequence length="274" mass="31097">MWRALVKPFQRKKPVKFQVEFRIERIEKYPFEGLELTACWTLTKYKGRTHPAKVNLKQQVDWNETFVLPEVVLELDKKTCHPKRALAHIEVSDGKSIVGAVSFDINIFLSSRAWQSERFSVDKSRTNCRMVISVKTIQTEGTPLFYARQYGLKPLNLAVSPSGNSIGMQNIDPTLRTSLLGLALSRGHKSWSPGSSSDANHPDFPSPHNGVKHDALTPTATKHETESTQSIYNIVERIMSEGQEGDIDETTFQRHRHEMLSELTGPDPYQYSTI</sequence>
<organism evidence="3">
    <name type="scientific">Spongospora subterranea</name>
    <dbReference type="NCBI Taxonomy" id="70186"/>
    <lineage>
        <taxon>Eukaryota</taxon>
        <taxon>Sar</taxon>
        <taxon>Rhizaria</taxon>
        <taxon>Endomyxa</taxon>
        <taxon>Phytomyxea</taxon>
        <taxon>Plasmodiophorida</taxon>
        <taxon>Plasmodiophoridae</taxon>
        <taxon>Spongospora</taxon>
    </lineage>
</organism>
<proteinExistence type="predicted"/>
<evidence type="ECO:0000259" key="2">
    <source>
        <dbReference type="Pfam" id="PF10358"/>
    </source>
</evidence>
<dbReference type="EMBL" id="HACM01008876">
    <property type="protein sequence ID" value="CRZ09318.1"/>
    <property type="molecule type" value="Transcribed_RNA"/>
</dbReference>
<dbReference type="InterPro" id="IPR019448">
    <property type="entry name" value="NT-C2"/>
</dbReference>
<feature type="domain" description="C2 NT-type" evidence="2">
    <location>
        <begin position="12"/>
        <end position="143"/>
    </location>
</feature>
<name>A0A0H5R5B0_9EUKA</name>
<protein>
    <recommendedName>
        <fullName evidence="2">C2 NT-type domain-containing protein</fullName>
    </recommendedName>
</protein>
<accession>A0A0H5R5B0</accession>
<feature type="compositionally biased region" description="Basic and acidic residues" evidence="1">
    <location>
        <begin position="211"/>
        <end position="226"/>
    </location>
</feature>
<feature type="region of interest" description="Disordered" evidence="1">
    <location>
        <begin position="190"/>
        <end position="227"/>
    </location>
</feature>
<reference evidence="3" key="1">
    <citation type="submission" date="2015-04" db="EMBL/GenBank/DDBJ databases">
        <title>The genome sequence of the plant pathogenic Rhizarian Plasmodiophora brassicae reveals insights in its biotrophic life cycle and the origin of chitin synthesis.</title>
        <authorList>
            <person name="Schwelm A."/>
            <person name="Fogelqvist J."/>
            <person name="Knaust A."/>
            <person name="Julke S."/>
            <person name="Lilja T."/>
            <person name="Dhandapani V."/>
            <person name="Bonilla-Rosso G."/>
            <person name="Karlsson M."/>
            <person name="Shevchenko A."/>
            <person name="Choi S.R."/>
            <person name="Kim H.G."/>
            <person name="Park J.Y."/>
            <person name="Lim Y.P."/>
            <person name="Ludwig-Muller J."/>
            <person name="Dixelius C."/>
        </authorList>
    </citation>
    <scope>NUCLEOTIDE SEQUENCE</scope>
    <source>
        <tissue evidence="3">Potato root galls</tissue>
    </source>
</reference>